<dbReference type="Gene3D" id="1.10.1220.10">
    <property type="entry name" value="Met repressor-like"/>
    <property type="match status" value="1"/>
</dbReference>
<evidence type="ECO:0000259" key="2">
    <source>
        <dbReference type="Pfam" id="PF22513"/>
    </source>
</evidence>
<gene>
    <name evidence="3" type="ORF">MPEAHAMD_1155</name>
</gene>
<feature type="domain" description="Antitoxin FitA-like ribbon-helix-helix" evidence="2">
    <location>
        <begin position="3"/>
        <end position="34"/>
    </location>
</feature>
<proteinExistence type="predicted"/>
<reference evidence="3" key="1">
    <citation type="journal article" date="2016" name="Front. Microbiol.">
        <title>Genome Sequence of the Piezophilic, Mesophilic Sulfate-Reducing Bacterium Desulfovibrio indicus J2T.</title>
        <authorList>
            <person name="Cao J."/>
            <person name="Maignien L."/>
            <person name="Shao Z."/>
            <person name="Alain K."/>
            <person name="Jebbar M."/>
        </authorList>
    </citation>
    <scope>NUCLEOTIDE SEQUENCE</scope>
    <source>
        <strain evidence="3">JCM 32048</strain>
    </source>
</reference>
<organism evidence="3 4">
    <name type="scientific">Methylobacterium frigidaeris</name>
    <dbReference type="NCBI Taxonomy" id="2038277"/>
    <lineage>
        <taxon>Bacteria</taxon>
        <taxon>Pseudomonadati</taxon>
        <taxon>Pseudomonadota</taxon>
        <taxon>Alphaproteobacteria</taxon>
        <taxon>Hyphomicrobiales</taxon>
        <taxon>Methylobacteriaceae</taxon>
        <taxon>Methylobacterium</taxon>
    </lineage>
</organism>
<feature type="region of interest" description="Disordered" evidence="1">
    <location>
        <begin position="25"/>
        <end position="44"/>
    </location>
</feature>
<comment type="caution">
    <text evidence="3">The sequence shown here is derived from an EMBL/GenBank/DDBJ whole genome shotgun (WGS) entry which is preliminary data.</text>
</comment>
<dbReference type="Pfam" id="PF22513">
    <property type="entry name" value="FitA-like_RHH"/>
    <property type="match status" value="1"/>
</dbReference>
<dbReference type="InterPro" id="IPR013321">
    <property type="entry name" value="Arc_rbn_hlx_hlx"/>
</dbReference>
<dbReference type="AlphaFoldDB" id="A0AA37M3D5"/>
<keyword evidence="4" id="KW-1185">Reference proteome</keyword>
<dbReference type="InterPro" id="IPR010985">
    <property type="entry name" value="Ribbon_hlx_hlx"/>
</dbReference>
<dbReference type="EMBL" id="BPQJ01000004">
    <property type="protein sequence ID" value="GJD61015.1"/>
    <property type="molecule type" value="Genomic_DNA"/>
</dbReference>
<feature type="compositionally biased region" description="Basic and acidic residues" evidence="1">
    <location>
        <begin position="26"/>
        <end position="44"/>
    </location>
</feature>
<reference evidence="3" key="2">
    <citation type="submission" date="2021-08" db="EMBL/GenBank/DDBJ databases">
        <authorList>
            <person name="Tani A."/>
            <person name="Ola A."/>
            <person name="Ogura Y."/>
            <person name="Katsura K."/>
            <person name="Hayashi T."/>
        </authorList>
    </citation>
    <scope>NUCLEOTIDE SEQUENCE</scope>
    <source>
        <strain evidence="3">JCM 32048</strain>
    </source>
</reference>
<dbReference type="Proteomes" id="UP001055286">
    <property type="component" value="Unassembled WGS sequence"/>
</dbReference>
<sequence length="44" mass="4978">MVTLTIRNLDTKVKQAMRVRAVRNARSVEAEARDPRRDGRATPA</sequence>
<accession>A0AA37M3D5</accession>
<dbReference type="GO" id="GO:0006355">
    <property type="term" value="P:regulation of DNA-templated transcription"/>
    <property type="evidence" value="ECO:0007669"/>
    <property type="project" value="InterPro"/>
</dbReference>
<evidence type="ECO:0000313" key="4">
    <source>
        <dbReference type="Proteomes" id="UP001055286"/>
    </source>
</evidence>
<evidence type="ECO:0000256" key="1">
    <source>
        <dbReference type="SAM" id="MobiDB-lite"/>
    </source>
</evidence>
<dbReference type="RefSeq" id="WP_273557139.1">
    <property type="nucleotide sequence ID" value="NZ_BPQJ01000004.1"/>
</dbReference>
<dbReference type="InterPro" id="IPR053853">
    <property type="entry name" value="FitA-like_RHH"/>
</dbReference>
<protein>
    <recommendedName>
        <fullName evidence="2">Antitoxin FitA-like ribbon-helix-helix domain-containing protein</fullName>
    </recommendedName>
</protein>
<evidence type="ECO:0000313" key="3">
    <source>
        <dbReference type="EMBL" id="GJD61015.1"/>
    </source>
</evidence>
<name>A0AA37M3D5_9HYPH</name>
<dbReference type="SUPFAM" id="SSF47598">
    <property type="entry name" value="Ribbon-helix-helix"/>
    <property type="match status" value="1"/>
</dbReference>